<keyword evidence="14" id="KW-1185">Reference proteome</keyword>
<dbReference type="InterPro" id="IPR022998">
    <property type="entry name" value="ThiamineP_synth_TenI"/>
</dbReference>
<dbReference type="GO" id="GO:0000287">
    <property type="term" value="F:magnesium ion binding"/>
    <property type="evidence" value="ECO:0007669"/>
    <property type="project" value="UniProtKB-UniRule"/>
</dbReference>
<dbReference type="Pfam" id="PF02581">
    <property type="entry name" value="TMP-TENI"/>
    <property type="match status" value="1"/>
</dbReference>
<feature type="binding site" evidence="9">
    <location>
        <position position="167"/>
    </location>
    <ligand>
        <name>2-[(2R,5Z)-2-carboxy-4-methylthiazol-5(2H)-ylidene]ethyl phosphate</name>
        <dbReference type="ChEBI" id="CHEBI:62899"/>
    </ligand>
</feature>
<dbReference type="GO" id="GO:0005737">
    <property type="term" value="C:cytoplasm"/>
    <property type="evidence" value="ECO:0007669"/>
    <property type="project" value="TreeGrafter"/>
</dbReference>
<accession>K2PQZ5</accession>
<dbReference type="InterPro" id="IPR034291">
    <property type="entry name" value="TMP_synthase"/>
</dbReference>
<organism evidence="13 14">
    <name type="scientific">Galbibacter marinus</name>
    <dbReference type="NCBI Taxonomy" id="555500"/>
    <lineage>
        <taxon>Bacteria</taxon>
        <taxon>Pseudomonadati</taxon>
        <taxon>Bacteroidota</taxon>
        <taxon>Flavobacteriia</taxon>
        <taxon>Flavobacteriales</taxon>
        <taxon>Flavobacteriaceae</taxon>
        <taxon>Galbibacter</taxon>
    </lineage>
</organism>
<dbReference type="PANTHER" id="PTHR20857">
    <property type="entry name" value="THIAMINE-PHOSPHATE PYROPHOSPHORYLASE"/>
    <property type="match status" value="1"/>
</dbReference>
<dbReference type="RefSeq" id="WP_008992808.1">
    <property type="nucleotide sequence ID" value="NZ_AMSG01000038.1"/>
</dbReference>
<evidence type="ECO:0000313" key="14">
    <source>
        <dbReference type="Proteomes" id="UP000007364"/>
    </source>
</evidence>
<reference evidence="13 14" key="1">
    <citation type="journal article" date="2012" name="J. Bacteriol.">
        <title>Genome Sequence of Galbibacter marinum Type Strain ck-I2-15.</title>
        <authorList>
            <person name="Lai Q."/>
            <person name="Li C."/>
            <person name="Shao Z."/>
        </authorList>
    </citation>
    <scope>NUCLEOTIDE SEQUENCE [LARGE SCALE GENOMIC DNA]</scope>
    <source>
        <strain evidence="14">ck-I2-15</strain>
    </source>
</reference>
<evidence type="ECO:0000313" key="13">
    <source>
        <dbReference type="EMBL" id="EKF53944.1"/>
    </source>
</evidence>
<keyword evidence="3 9" id="KW-0479">Metal-binding</keyword>
<feature type="binding site" evidence="9">
    <location>
        <position position="134"/>
    </location>
    <ligand>
        <name>4-amino-2-methyl-5-(diphosphooxymethyl)pyrimidine</name>
        <dbReference type="ChEBI" id="CHEBI:57841"/>
    </ligand>
</feature>
<comment type="cofactor">
    <cofactor evidence="9">
        <name>Mg(2+)</name>
        <dbReference type="ChEBI" id="CHEBI:18420"/>
    </cofactor>
    <text evidence="9">Binds 1 Mg(2+) ion per subunit.</text>
</comment>
<dbReference type="EC" id="2.5.1.3" evidence="9"/>
<evidence type="ECO:0000259" key="12">
    <source>
        <dbReference type="Pfam" id="PF02581"/>
    </source>
</evidence>
<feature type="binding site" evidence="9">
    <location>
        <position position="67"/>
    </location>
    <ligand>
        <name>Mg(2+)</name>
        <dbReference type="ChEBI" id="CHEBI:18420"/>
    </ligand>
</feature>
<comment type="catalytic activity">
    <reaction evidence="8 9 10">
        <text>2-[(2R,5Z)-2-carboxy-4-methylthiazol-5(2H)-ylidene]ethyl phosphate + 4-amino-2-methyl-5-(diphosphooxymethyl)pyrimidine + 2 H(+) = thiamine phosphate + CO2 + diphosphate</text>
        <dbReference type="Rhea" id="RHEA:47844"/>
        <dbReference type="ChEBI" id="CHEBI:15378"/>
        <dbReference type="ChEBI" id="CHEBI:16526"/>
        <dbReference type="ChEBI" id="CHEBI:33019"/>
        <dbReference type="ChEBI" id="CHEBI:37575"/>
        <dbReference type="ChEBI" id="CHEBI:57841"/>
        <dbReference type="ChEBI" id="CHEBI:62899"/>
        <dbReference type="EC" id="2.5.1.3"/>
    </reaction>
</comment>
<dbReference type="UniPathway" id="UPA00060">
    <property type="reaction ID" value="UER00141"/>
</dbReference>
<dbReference type="eggNOG" id="COG0352">
    <property type="taxonomic scope" value="Bacteria"/>
</dbReference>
<dbReference type="InterPro" id="IPR036206">
    <property type="entry name" value="ThiamineP_synth_sf"/>
</dbReference>
<dbReference type="PANTHER" id="PTHR20857:SF15">
    <property type="entry name" value="THIAMINE-PHOSPHATE SYNTHASE"/>
    <property type="match status" value="1"/>
</dbReference>
<keyword evidence="4 9" id="KW-0460">Magnesium</keyword>
<evidence type="ECO:0000256" key="6">
    <source>
        <dbReference type="ARBA" id="ARBA00047334"/>
    </source>
</evidence>
<keyword evidence="5 9" id="KW-0784">Thiamine biosynthesis</keyword>
<evidence type="ECO:0000256" key="2">
    <source>
        <dbReference type="ARBA" id="ARBA00022679"/>
    </source>
</evidence>
<dbReference type="SUPFAM" id="SSF51391">
    <property type="entry name" value="Thiamin phosphate synthase"/>
    <property type="match status" value="1"/>
</dbReference>
<dbReference type="STRING" id="555500.I215_14928"/>
<dbReference type="PATRIC" id="fig|555500.3.peg.3069"/>
<dbReference type="GO" id="GO:0009228">
    <property type="term" value="P:thiamine biosynthetic process"/>
    <property type="evidence" value="ECO:0007669"/>
    <property type="project" value="UniProtKB-KW"/>
</dbReference>
<dbReference type="Gene3D" id="3.20.20.70">
    <property type="entry name" value="Aldolase class I"/>
    <property type="match status" value="1"/>
</dbReference>
<dbReference type="NCBIfam" id="TIGR00693">
    <property type="entry name" value="thiE"/>
    <property type="match status" value="1"/>
</dbReference>
<feature type="binding site" evidence="9">
    <location>
        <position position="66"/>
    </location>
    <ligand>
        <name>4-amino-2-methyl-5-(diphosphooxymethyl)pyrimidine</name>
        <dbReference type="ChEBI" id="CHEBI:57841"/>
    </ligand>
</feature>
<dbReference type="AlphaFoldDB" id="K2PQZ5"/>
<gene>
    <name evidence="9" type="primary">thiE</name>
    <name evidence="13" type="ORF">I215_14928</name>
</gene>
<evidence type="ECO:0000256" key="9">
    <source>
        <dbReference type="HAMAP-Rule" id="MF_00097"/>
    </source>
</evidence>
<evidence type="ECO:0000256" key="7">
    <source>
        <dbReference type="ARBA" id="ARBA00047851"/>
    </source>
</evidence>
<feature type="binding site" evidence="9">
    <location>
        <position position="105"/>
    </location>
    <ligand>
        <name>4-amino-2-methyl-5-(diphosphooxymethyl)pyrimidine</name>
        <dbReference type="ChEBI" id="CHEBI:57841"/>
    </ligand>
</feature>
<comment type="catalytic activity">
    <reaction evidence="6 9 10">
        <text>4-methyl-5-(2-phosphooxyethyl)-thiazole + 4-amino-2-methyl-5-(diphosphooxymethyl)pyrimidine + H(+) = thiamine phosphate + diphosphate</text>
        <dbReference type="Rhea" id="RHEA:22328"/>
        <dbReference type="ChEBI" id="CHEBI:15378"/>
        <dbReference type="ChEBI" id="CHEBI:33019"/>
        <dbReference type="ChEBI" id="CHEBI:37575"/>
        <dbReference type="ChEBI" id="CHEBI:57841"/>
        <dbReference type="ChEBI" id="CHEBI:58296"/>
        <dbReference type="EC" id="2.5.1.3"/>
    </reaction>
</comment>
<dbReference type="GO" id="GO:0004789">
    <property type="term" value="F:thiamine-phosphate diphosphorylase activity"/>
    <property type="evidence" value="ECO:0007669"/>
    <property type="project" value="UniProtKB-UniRule"/>
</dbReference>
<comment type="similarity">
    <text evidence="9 10">Belongs to the thiamine-phosphate synthase family.</text>
</comment>
<comment type="catalytic activity">
    <reaction evidence="7 9 10">
        <text>2-(2-carboxy-4-methylthiazol-5-yl)ethyl phosphate + 4-amino-2-methyl-5-(diphosphooxymethyl)pyrimidine + 2 H(+) = thiamine phosphate + CO2 + diphosphate</text>
        <dbReference type="Rhea" id="RHEA:47848"/>
        <dbReference type="ChEBI" id="CHEBI:15378"/>
        <dbReference type="ChEBI" id="CHEBI:16526"/>
        <dbReference type="ChEBI" id="CHEBI:33019"/>
        <dbReference type="ChEBI" id="CHEBI:37575"/>
        <dbReference type="ChEBI" id="CHEBI:57841"/>
        <dbReference type="ChEBI" id="CHEBI:62890"/>
        <dbReference type="EC" id="2.5.1.3"/>
    </reaction>
</comment>
<feature type="binding site" evidence="9">
    <location>
        <begin position="131"/>
        <end position="133"/>
    </location>
    <ligand>
        <name>2-[(2R,5Z)-2-carboxy-4-methylthiazol-5(2H)-ylidene]ethyl phosphate</name>
        <dbReference type="ChEBI" id="CHEBI:62899"/>
    </ligand>
</feature>
<evidence type="ECO:0000256" key="5">
    <source>
        <dbReference type="ARBA" id="ARBA00022977"/>
    </source>
</evidence>
<evidence type="ECO:0000256" key="11">
    <source>
        <dbReference type="RuleBase" id="RU004253"/>
    </source>
</evidence>
<feature type="binding site" evidence="9">
    <location>
        <begin position="34"/>
        <end position="38"/>
    </location>
    <ligand>
        <name>4-amino-2-methyl-5-(diphosphooxymethyl)pyrimidine</name>
        <dbReference type="ChEBI" id="CHEBI:57841"/>
    </ligand>
</feature>
<dbReference type="CDD" id="cd00564">
    <property type="entry name" value="TMP_TenI"/>
    <property type="match status" value="1"/>
</dbReference>
<dbReference type="Proteomes" id="UP000007364">
    <property type="component" value="Unassembled WGS sequence"/>
</dbReference>
<dbReference type="GO" id="GO:0009229">
    <property type="term" value="P:thiamine diphosphate biosynthetic process"/>
    <property type="evidence" value="ECO:0007669"/>
    <property type="project" value="UniProtKB-UniRule"/>
</dbReference>
<dbReference type="EMBL" id="AMSG01000038">
    <property type="protein sequence ID" value="EKF53944.1"/>
    <property type="molecule type" value="Genomic_DNA"/>
</dbReference>
<evidence type="ECO:0000256" key="8">
    <source>
        <dbReference type="ARBA" id="ARBA00047883"/>
    </source>
</evidence>
<name>K2PQZ5_9FLAO</name>
<evidence type="ECO:0000256" key="1">
    <source>
        <dbReference type="ARBA" id="ARBA00005165"/>
    </source>
</evidence>
<evidence type="ECO:0000256" key="4">
    <source>
        <dbReference type="ARBA" id="ARBA00022842"/>
    </source>
</evidence>
<dbReference type="HAMAP" id="MF_00097">
    <property type="entry name" value="TMP_synthase"/>
    <property type="match status" value="1"/>
</dbReference>
<dbReference type="InterPro" id="IPR013785">
    <property type="entry name" value="Aldolase_TIM"/>
</dbReference>
<sequence length="215" mass="24224">MKQPKIYYISQGSTPEQHLEHIKKMVDAGSIWVQLRLKNTPKKLHLQTALRAQEYCKDRKVNLIINDNVEIAKIVDAAGVHLGKQDQDPVLARKILGNDKIIGGTANTWEDCKSLIDKEVDYIGLGPFRFTTTKKNLSPTLGIAPYYTIIQKMHKQSYNIPIVAIGGITLTDIAALQKAGVWGIALSGYLHQQPNIHQAIKEIKETFKSPQFYEY</sequence>
<comment type="pathway">
    <text evidence="1 9 11">Cofactor biosynthesis; thiamine diphosphate biosynthesis; thiamine phosphate from 4-amino-2-methyl-5-diphosphomethylpyrimidine and 4-methyl-5-(2-phosphoethyl)-thiazole: step 1/1.</text>
</comment>
<evidence type="ECO:0000256" key="10">
    <source>
        <dbReference type="RuleBase" id="RU003826"/>
    </source>
</evidence>
<keyword evidence="2 9" id="KW-0808">Transferase</keyword>
<evidence type="ECO:0000256" key="3">
    <source>
        <dbReference type="ARBA" id="ARBA00022723"/>
    </source>
</evidence>
<protein>
    <recommendedName>
        <fullName evidence="9">Thiamine-phosphate synthase</fullName>
        <shortName evidence="9">TP synthase</shortName>
        <shortName evidence="9">TPS</shortName>
        <ecNumber evidence="9">2.5.1.3</ecNumber>
    </recommendedName>
    <alternativeName>
        <fullName evidence="9">Thiamine-phosphate pyrophosphorylase</fullName>
        <shortName evidence="9">TMP pyrophosphorylase</shortName>
        <shortName evidence="9">TMP-PPase</shortName>
    </alternativeName>
</protein>
<feature type="domain" description="Thiamine phosphate synthase/TenI" evidence="12">
    <location>
        <begin position="7"/>
        <end position="187"/>
    </location>
</feature>
<comment type="function">
    <text evidence="9">Condenses 4-methyl-5-(beta-hydroxyethyl)thiazole monophosphate (THZ-P) and 2-methyl-4-amino-5-hydroxymethyl pyrimidine pyrophosphate (HMP-PP) to form thiamine monophosphate (TMP).</text>
</comment>
<dbReference type="OrthoDB" id="9812206at2"/>
<comment type="caution">
    <text evidence="9">Lacks conserved residue(s) required for the propagation of feature annotation.</text>
</comment>
<feature type="binding site" evidence="9">
    <location>
        <position position="86"/>
    </location>
    <ligand>
        <name>Mg(2+)</name>
        <dbReference type="ChEBI" id="CHEBI:18420"/>
    </ligand>
</feature>
<comment type="caution">
    <text evidence="13">The sequence shown here is derived from an EMBL/GenBank/DDBJ whole genome shotgun (WGS) entry which is preliminary data.</text>
</comment>
<proteinExistence type="inferred from homology"/>